<evidence type="ECO:0000259" key="2">
    <source>
        <dbReference type="SMART" id="SM00014"/>
    </source>
</evidence>
<evidence type="ECO:0000313" key="4">
    <source>
        <dbReference type="Proteomes" id="UP001249959"/>
    </source>
</evidence>
<dbReference type="InterPro" id="IPR036938">
    <property type="entry name" value="PAP2/HPO_sf"/>
</dbReference>
<evidence type="ECO:0000313" key="3">
    <source>
        <dbReference type="EMBL" id="MDU0809394.1"/>
    </source>
</evidence>
<dbReference type="EMBL" id="JAVNWW010000005">
    <property type="protein sequence ID" value="MDU0809394.1"/>
    <property type="molecule type" value="Genomic_DNA"/>
</dbReference>
<gene>
    <name evidence="3" type="ORF">PQG45_10130</name>
</gene>
<dbReference type="Gene3D" id="1.20.144.10">
    <property type="entry name" value="Phosphatidic acid phosphatase type 2/haloperoxidase"/>
    <property type="match status" value="1"/>
</dbReference>
<dbReference type="SMART" id="SM00014">
    <property type="entry name" value="acidPPc"/>
    <property type="match status" value="1"/>
</dbReference>
<feature type="signal peptide" evidence="1">
    <location>
        <begin position="1"/>
        <end position="19"/>
    </location>
</feature>
<dbReference type="CDD" id="cd03394">
    <property type="entry name" value="PAP2_like_5"/>
    <property type="match status" value="1"/>
</dbReference>
<keyword evidence="1" id="KW-0732">Signal</keyword>
<dbReference type="Pfam" id="PF01569">
    <property type="entry name" value="PAP2"/>
    <property type="match status" value="1"/>
</dbReference>
<protein>
    <submittedName>
        <fullName evidence="3">Phosphatase PAP2 family protein</fullName>
    </submittedName>
</protein>
<feature type="domain" description="Phosphatidic acid phosphatase type 2/haloperoxidase" evidence="2">
    <location>
        <begin position="91"/>
        <end position="191"/>
    </location>
</feature>
<accession>A0ABU3TUB7</accession>
<feature type="chain" id="PRO_5046040490" evidence="1">
    <location>
        <begin position="20"/>
        <end position="225"/>
    </location>
</feature>
<organism evidence="3 4">
    <name type="scientific">Aquirufa regiilacus</name>
    <dbReference type="NCBI Taxonomy" id="3024868"/>
    <lineage>
        <taxon>Bacteria</taxon>
        <taxon>Pseudomonadati</taxon>
        <taxon>Bacteroidota</taxon>
        <taxon>Cytophagia</taxon>
        <taxon>Cytophagales</taxon>
        <taxon>Flectobacillaceae</taxon>
        <taxon>Aquirufa</taxon>
    </lineage>
</organism>
<dbReference type="RefSeq" id="WP_315576915.1">
    <property type="nucleotide sequence ID" value="NZ_JARDXH010000005.1"/>
</dbReference>
<comment type="caution">
    <text evidence="3">The sequence shown here is derived from an EMBL/GenBank/DDBJ whole genome shotgun (WGS) entry which is preliminary data.</text>
</comment>
<proteinExistence type="predicted"/>
<evidence type="ECO:0000256" key="1">
    <source>
        <dbReference type="SAM" id="SignalP"/>
    </source>
</evidence>
<name>A0ABU3TUB7_9BACT</name>
<reference evidence="3 4" key="1">
    <citation type="submission" date="2023-09" db="EMBL/GenBank/DDBJ databases">
        <title>Aquirufa genomes.</title>
        <authorList>
            <person name="Pitt A."/>
        </authorList>
    </citation>
    <scope>NUCLEOTIDE SEQUENCE [LARGE SCALE GENOMIC DNA]</scope>
    <source>
        <strain evidence="3 4">LEOWEIH-7C</strain>
    </source>
</reference>
<dbReference type="InterPro" id="IPR000326">
    <property type="entry name" value="PAP2/HPO"/>
</dbReference>
<sequence length="225" mass="24765">MKSKIFSILFLCLSLPSYAQKKAWYYVAGLSSASAILYADYAKNEQQKYYQHNLIGFHTSVDDYLQYSPTLINIGLYLAGLEDTQKPKDLVPVFIIGTGTYTVITQGLKYAVDETRPNGNDHSFPSGHTATAFFGARMLDRSFGKKYPAIAIGGYALATATGALRMANNKHWASDVAMGAAIGIASAELANWAYPKLKKSLDKTSLTWEPVVAPNFYAARVRYAF</sequence>
<keyword evidence="4" id="KW-1185">Reference proteome</keyword>
<dbReference type="SUPFAM" id="SSF48317">
    <property type="entry name" value="Acid phosphatase/Vanadium-dependent haloperoxidase"/>
    <property type="match status" value="1"/>
</dbReference>
<dbReference type="Proteomes" id="UP001249959">
    <property type="component" value="Unassembled WGS sequence"/>
</dbReference>